<evidence type="ECO:0000256" key="1">
    <source>
        <dbReference type="SAM" id="MobiDB-lite"/>
    </source>
</evidence>
<feature type="region of interest" description="Disordered" evidence="1">
    <location>
        <begin position="17"/>
        <end position="46"/>
    </location>
</feature>
<feature type="compositionally biased region" description="Polar residues" evidence="1">
    <location>
        <begin position="17"/>
        <end position="27"/>
    </location>
</feature>
<evidence type="ECO:0000313" key="2">
    <source>
        <dbReference type="EMBL" id="OBZ70636.1"/>
    </source>
</evidence>
<accession>A0A1C7M2L5</accession>
<dbReference type="OrthoDB" id="3227209at2759"/>
<protein>
    <submittedName>
        <fullName evidence="2">Uncharacterized protein</fullName>
    </submittedName>
</protein>
<name>A0A1C7M2L5_GRIFR</name>
<feature type="compositionally biased region" description="Polar residues" evidence="1">
    <location>
        <begin position="35"/>
        <end position="46"/>
    </location>
</feature>
<keyword evidence="3" id="KW-1185">Reference proteome</keyword>
<gene>
    <name evidence="2" type="ORF">A0H81_09195</name>
</gene>
<reference evidence="2 3" key="1">
    <citation type="submission" date="2016-03" db="EMBL/GenBank/DDBJ databases">
        <title>Whole genome sequencing of Grifola frondosa 9006-11.</title>
        <authorList>
            <person name="Min B."/>
            <person name="Park H."/>
            <person name="Kim J.-G."/>
            <person name="Cho H."/>
            <person name="Oh Y.-L."/>
            <person name="Kong W.-S."/>
            <person name="Choi I.-G."/>
        </authorList>
    </citation>
    <scope>NUCLEOTIDE SEQUENCE [LARGE SCALE GENOMIC DNA]</scope>
    <source>
        <strain evidence="2 3">9006-11</strain>
    </source>
</reference>
<comment type="caution">
    <text evidence="2">The sequence shown here is derived from an EMBL/GenBank/DDBJ whole genome shotgun (WGS) entry which is preliminary data.</text>
</comment>
<dbReference type="AlphaFoldDB" id="A0A1C7M2L5"/>
<organism evidence="2 3">
    <name type="scientific">Grifola frondosa</name>
    <name type="common">Maitake</name>
    <name type="synonym">Polyporus frondosus</name>
    <dbReference type="NCBI Taxonomy" id="5627"/>
    <lineage>
        <taxon>Eukaryota</taxon>
        <taxon>Fungi</taxon>
        <taxon>Dikarya</taxon>
        <taxon>Basidiomycota</taxon>
        <taxon>Agaricomycotina</taxon>
        <taxon>Agaricomycetes</taxon>
        <taxon>Polyporales</taxon>
        <taxon>Grifolaceae</taxon>
        <taxon>Grifola</taxon>
    </lineage>
</organism>
<sequence>MTQAIVHSVNGTLSSLPSKFDVSSSAGRTPAMNGHYTNGSVTVPQETSSDRIQIINDEKQFTPELTPQLSVGDYSMLGLTMTSSPCLAHNQRGKVHS</sequence>
<proteinExistence type="predicted"/>
<evidence type="ECO:0000313" key="3">
    <source>
        <dbReference type="Proteomes" id="UP000092993"/>
    </source>
</evidence>
<dbReference type="STRING" id="5627.A0A1C7M2L5"/>
<dbReference type="Proteomes" id="UP000092993">
    <property type="component" value="Unassembled WGS sequence"/>
</dbReference>
<dbReference type="EMBL" id="LUGG01000013">
    <property type="protein sequence ID" value="OBZ70636.1"/>
    <property type="molecule type" value="Genomic_DNA"/>
</dbReference>